<dbReference type="EMBL" id="JAFBMS010000048">
    <property type="protein sequence ID" value="KAG9339934.1"/>
    <property type="molecule type" value="Genomic_DNA"/>
</dbReference>
<reference evidence="3" key="1">
    <citation type="thesis" date="2021" institute="BYU ScholarsArchive" country="Provo, UT, USA">
        <title>Applications of and Algorithms for Genome Assembly and Genomic Analyses with an Emphasis on Marine Teleosts.</title>
        <authorList>
            <person name="Pickett B.D."/>
        </authorList>
    </citation>
    <scope>NUCLEOTIDE SEQUENCE</scope>
    <source>
        <strain evidence="3">HI-2016</strain>
    </source>
</reference>
<evidence type="ECO:0000313" key="3">
    <source>
        <dbReference type="EMBL" id="KAG9339934.1"/>
    </source>
</evidence>
<name>A0A8T2NIU2_9TELE</name>
<gene>
    <name evidence="3" type="ORF">JZ751_022247</name>
</gene>
<dbReference type="SUPFAM" id="SSF144284">
    <property type="entry name" value="Sec2 N-terminal region"/>
    <property type="match status" value="1"/>
</dbReference>
<comment type="caution">
    <text evidence="3">The sequence shown here is derived from an EMBL/GenBank/DDBJ whole genome shotgun (WGS) entry which is preliminary data.</text>
</comment>
<feature type="region of interest" description="Disordered" evidence="2">
    <location>
        <begin position="239"/>
        <end position="267"/>
    </location>
</feature>
<protein>
    <submittedName>
        <fullName evidence="3">Uncharacterized protein</fullName>
    </submittedName>
</protein>
<feature type="coiled-coil region" evidence="1">
    <location>
        <begin position="136"/>
        <end position="198"/>
    </location>
</feature>
<feature type="compositionally biased region" description="Low complexity" evidence="2">
    <location>
        <begin position="307"/>
        <end position="317"/>
    </location>
</feature>
<dbReference type="OrthoDB" id="9948923at2759"/>
<proteinExistence type="predicted"/>
<feature type="region of interest" description="Disordered" evidence="2">
    <location>
        <begin position="307"/>
        <end position="332"/>
    </location>
</feature>
<dbReference type="Gene3D" id="1.20.5.1160">
    <property type="entry name" value="Vasodilator-stimulated phosphoprotein"/>
    <property type="match status" value="1"/>
</dbReference>
<evidence type="ECO:0000256" key="1">
    <source>
        <dbReference type="SAM" id="Coils"/>
    </source>
</evidence>
<feature type="coiled-coil region" evidence="1">
    <location>
        <begin position="26"/>
        <end position="60"/>
    </location>
</feature>
<accession>A0A8T2NIU2</accession>
<keyword evidence="4" id="KW-1185">Reference proteome</keyword>
<dbReference type="AlphaFoldDB" id="A0A8T2NIU2"/>
<organism evidence="3 4">
    <name type="scientific">Albula glossodonta</name>
    <name type="common">roundjaw bonefish</name>
    <dbReference type="NCBI Taxonomy" id="121402"/>
    <lineage>
        <taxon>Eukaryota</taxon>
        <taxon>Metazoa</taxon>
        <taxon>Chordata</taxon>
        <taxon>Craniata</taxon>
        <taxon>Vertebrata</taxon>
        <taxon>Euteleostomi</taxon>
        <taxon>Actinopterygii</taxon>
        <taxon>Neopterygii</taxon>
        <taxon>Teleostei</taxon>
        <taxon>Albuliformes</taxon>
        <taxon>Albulidae</taxon>
        <taxon>Albula</taxon>
    </lineage>
</organism>
<sequence length="451" mass="49916">MVPLPLLTSLLQNESIQWSQLGRGDVGLLKEECRTLKEECQMLKEDNRKLSERLQQLHLQRTGSGDAYLALKEEDDPGEKEAGGEAEEKLGEADSYISVAPPRTNCRLVDASIQKNISFEGKPVTPTSWNGGFAEIFSLRDQLKQAEEKASEVQRACEALKAELAELQGLYDTSQSERAELERELQRCREELEQLTGQKGQVRGVVQAKDLEGIKEFMQVERGLWVIYFKEWGVEVQGAGDRHDPCVSRLVTSPPPSDSMRTQQERRRSPCPSVACALVCGFLRRGHRLRVAGQCVCVLYGSSYLSRSPSLPTNSTPPSEPPEPNDSPDEKSHISMIREGERGSEGDWNPVLVVAVAAAVGSILRSPIMTTPSHDNTMPLNHNLLHAPLSTGPPTTPSRPILDIQQEAGNRKEGPLHLYIYTEISTCSSPLMVVIYKHTTLELPARLSSST</sequence>
<dbReference type="Proteomes" id="UP000824540">
    <property type="component" value="Unassembled WGS sequence"/>
</dbReference>
<keyword evidence="1" id="KW-0175">Coiled coil</keyword>
<evidence type="ECO:0000313" key="4">
    <source>
        <dbReference type="Proteomes" id="UP000824540"/>
    </source>
</evidence>
<evidence type="ECO:0000256" key="2">
    <source>
        <dbReference type="SAM" id="MobiDB-lite"/>
    </source>
</evidence>